<evidence type="ECO:0000256" key="17">
    <source>
        <dbReference type="ARBA" id="ARBA00034078"/>
    </source>
</evidence>
<dbReference type="EC" id="5.2.1.8" evidence="19"/>
<organism evidence="24 25">
    <name type="scientific">Micractinium conductrix</name>
    <dbReference type="NCBI Taxonomy" id="554055"/>
    <lineage>
        <taxon>Eukaryota</taxon>
        <taxon>Viridiplantae</taxon>
        <taxon>Chlorophyta</taxon>
        <taxon>core chlorophytes</taxon>
        <taxon>Trebouxiophyceae</taxon>
        <taxon>Chlorellales</taxon>
        <taxon>Chlorellaceae</taxon>
        <taxon>Chlorella clade</taxon>
        <taxon>Micractinium</taxon>
    </lineage>
</organism>
<dbReference type="OrthoDB" id="1902587at2759"/>
<evidence type="ECO:0000256" key="5">
    <source>
        <dbReference type="ARBA" id="ARBA00022692"/>
    </source>
</evidence>
<feature type="domain" description="PPIase FKBP-type" evidence="22">
    <location>
        <begin position="42"/>
        <end position="130"/>
    </location>
</feature>
<keyword evidence="7" id="KW-0479">Metal-binding</keyword>
<dbReference type="InterPro" id="IPR005805">
    <property type="entry name" value="Rieske_Fe-S_prot_C"/>
</dbReference>
<dbReference type="FunFam" id="2.102.10.10:FF:000007">
    <property type="entry name" value="Cytochrome b6-f complex iron-sulfur subunit"/>
    <property type="match status" value="1"/>
</dbReference>
<evidence type="ECO:0000256" key="2">
    <source>
        <dbReference type="ARBA" id="ARBA00004581"/>
    </source>
</evidence>
<dbReference type="AlphaFoldDB" id="A0A2P6VN13"/>
<dbReference type="InterPro" id="IPR001179">
    <property type="entry name" value="PPIase_FKBP_dom"/>
</dbReference>
<feature type="signal peptide" evidence="21">
    <location>
        <begin position="1"/>
        <end position="20"/>
    </location>
</feature>
<gene>
    <name evidence="24" type="ORF">C2E20_1347</name>
</gene>
<dbReference type="PANTHER" id="PTHR45779:SF7">
    <property type="entry name" value="PEPTIDYLPROLYL ISOMERASE"/>
    <property type="match status" value="1"/>
</dbReference>
<keyword evidence="5" id="KW-0812">Transmembrane</keyword>
<keyword evidence="9" id="KW-0249">Electron transport</keyword>
<evidence type="ECO:0000313" key="25">
    <source>
        <dbReference type="Proteomes" id="UP000239649"/>
    </source>
</evidence>
<dbReference type="PRINTS" id="PR00162">
    <property type="entry name" value="RIESKE"/>
</dbReference>
<evidence type="ECO:0000256" key="7">
    <source>
        <dbReference type="ARBA" id="ARBA00022723"/>
    </source>
</evidence>
<feature type="domain" description="Rieske" evidence="23">
    <location>
        <begin position="264"/>
        <end position="360"/>
    </location>
</feature>
<dbReference type="GO" id="GO:0009496">
    <property type="term" value="F:plastoquinol--plastocyanin reductase activity"/>
    <property type="evidence" value="ECO:0007669"/>
    <property type="project" value="UniProtKB-EC"/>
</dbReference>
<keyword evidence="6" id="KW-0001">2Fe-2S</keyword>
<dbReference type="Gene3D" id="1.20.5.700">
    <property type="entry name" value="Single helix bin"/>
    <property type="match status" value="1"/>
</dbReference>
<evidence type="ECO:0000256" key="13">
    <source>
        <dbReference type="ARBA" id="ARBA00023110"/>
    </source>
</evidence>
<evidence type="ECO:0000256" key="10">
    <source>
        <dbReference type="ARBA" id="ARBA00022989"/>
    </source>
</evidence>
<keyword evidence="4" id="KW-0813">Transport</keyword>
<keyword evidence="16 19" id="KW-0413">Isomerase</keyword>
<evidence type="ECO:0000256" key="20">
    <source>
        <dbReference type="SAM" id="MobiDB-lite"/>
    </source>
</evidence>
<evidence type="ECO:0000256" key="11">
    <source>
        <dbReference type="ARBA" id="ARBA00023004"/>
    </source>
</evidence>
<dbReference type="PROSITE" id="PS51296">
    <property type="entry name" value="RIESKE"/>
    <property type="match status" value="1"/>
</dbReference>
<evidence type="ECO:0000313" key="24">
    <source>
        <dbReference type="EMBL" id="PSC75469.1"/>
    </source>
</evidence>
<comment type="cofactor">
    <cofactor evidence="17">
        <name>[2Fe-2S] cluster</name>
        <dbReference type="ChEBI" id="CHEBI:190135"/>
    </cofactor>
</comment>
<comment type="catalytic activity">
    <reaction evidence="1 19">
        <text>[protein]-peptidylproline (omega=180) = [protein]-peptidylproline (omega=0)</text>
        <dbReference type="Rhea" id="RHEA:16237"/>
        <dbReference type="Rhea" id="RHEA-COMP:10747"/>
        <dbReference type="Rhea" id="RHEA-COMP:10748"/>
        <dbReference type="ChEBI" id="CHEBI:83833"/>
        <dbReference type="ChEBI" id="CHEBI:83834"/>
        <dbReference type="EC" id="5.2.1.8"/>
    </reaction>
</comment>
<dbReference type="Pfam" id="PF00254">
    <property type="entry name" value="FKBP_C"/>
    <property type="match status" value="1"/>
</dbReference>
<evidence type="ECO:0000256" key="16">
    <source>
        <dbReference type="ARBA" id="ARBA00023235"/>
    </source>
</evidence>
<keyword evidence="11" id="KW-0408">Iron</keyword>
<feature type="region of interest" description="Disordered" evidence="20">
    <location>
        <begin position="132"/>
        <end position="161"/>
    </location>
</feature>
<keyword evidence="13 19" id="KW-0697">Rotamase</keyword>
<dbReference type="GO" id="GO:0046872">
    <property type="term" value="F:metal ion binding"/>
    <property type="evidence" value="ECO:0007669"/>
    <property type="project" value="UniProtKB-KW"/>
</dbReference>
<dbReference type="InterPro" id="IPR036922">
    <property type="entry name" value="Rieske_2Fe-2S_sf"/>
</dbReference>
<evidence type="ECO:0000259" key="22">
    <source>
        <dbReference type="PROSITE" id="PS50059"/>
    </source>
</evidence>
<evidence type="ECO:0000256" key="1">
    <source>
        <dbReference type="ARBA" id="ARBA00000971"/>
    </source>
</evidence>
<keyword evidence="12" id="KW-0411">Iron-sulfur</keyword>
<reference evidence="24 25" key="1">
    <citation type="journal article" date="2018" name="Plant J.">
        <title>Genome sequences of Chlorella sorokiniana UTEX 1602 and Micractinium conductrix SAG 241.80: implications to maltose excretion by a green alga.</title>
        <authorList>
            <person name="Arriola M.B."/>
            <person name="Velmurugan N."/>
            <person name="Zhang Y."/>
            <person name="Plunkett M.H."/>
            <person name="Hondzo H."/>
            <person name="Barney B.M."/>
        </authorList>
    </citation>
    <scope>NUCLEOTIDE SEQUENCE [LARGE SCALE GENOMIC DNA]</scope>
    <source>
        <strain evidence="24 25">SAG 241.80</strain>
    </source>
</reference>
<dbReference type="NCBIfam" id="NF010001">
    <property type="entry name" value="PRK13474.1"/>
    <property type="match status" value="1"/>
</dbReference>
<dbReference type="InterPro" id="IPR044609">
    <property type="entry name" value="FKBP2/11"/>
</dbReference>
<dbReference type="Pfam" id="PF25471">
    <property type="entry name" value="TM_PetC"/>
    <property type="match status" value="1"/>
</dbReference>
<dbReference type="InterPro" id="IPR046357">
    <property type="entry name" value="PPIase_dom_sf"/>
</dbReference>
<evidence type="ECO:0000256" key="3">
    <source>
        <dbReference type="ARBA" id="ARBA00010651"/>
    </source>
</evidence>
<dbReference type="GO" id="GO:0003755">
    <property type="term" value="F:peptidyl-prolyl cis-trans isomerase activity"/>
    <property type="evidence" value="ECO:0007669"/>
    <property type="project" value="UniProtKB-KW"/>
</dbReference>
<evidence type="ECO:0000256" key="8">
    <source>
        <dbReference type="ARBA" id="ARBA00022967"/>
    </source>
</evidence>
<evidence type="ECO:0000256" key="18">
    <source>
        <dbReference type="ARBA" id="ARBA00047828"/>
    </source>
</evidence>
<evidence type="ECO:0000256" key="14">
    <source>
        <dbReference type="ARBA" id="ARBA00023136"/>
    </source>
</evidence>
<dbReference type="HAMAP" id="MF_01335">
    <property type="entry name" value="Cytb6_f_Rieske"/>
    <property type="match status" value="1"/>
</dbReference>
<dbReference type="PROSITE" id="PS50059">
    <property type="entry name" value="FKBP_PPIASE"/>
    <property type="match status" value="1"/>
</dbReference>
<feature type="chain" id="PRO_5015119679" description="peptidylprolyl isomerase" evidence="21">
    <location>
        <begin position="21"/>
        <end position="377"/>
    </location>
</feature>
<dbReference type="CDD" id="cd03471">
    <property type="entry name" value="Rieske_cytochrome_b6f"/>
    <property type="match status" value="1"/>
</dbReference>
<accession>A0A2P6VN13</accession>
<name>A0A2P6VN13_9CHLO</name>
<dbReference type="Pfam" id="PF00355">
    <property type="entry name" value="Rieske"/>
    <property type="match status" value="1"/>
</dbReference>
<evidence type="ECO:0000256" key="15">
    <source>
        <dbReference type="ARBA" id="ARBA00023157"/>
    </source>
</evidence>
<comment type="catalytic activity">
    <reaction evidence="18">
        <text>2 oxidized [plastocyanin] + a plastoquinol + 2 H(+)(in) = 2 reduced [plastocyanin] + a plastoquinone + 4 H(+)(out)</text>
        <dbReference type="Rhea" id="RHEA:22148"/>
        <dbReference type="Rhea" id="RHEA-COMP:9561"/>
        <dbReference type="Rhea" id="RHEA-COMP:9562"/>
        <dbReference type="Rhea" id="RHEA-COMP:10039"/>
        <dbReference type="Rhea" id="RHEA-COMP:10040"/>
        <dbReference type="ChEBI" id="CHEBI:15378"/>
        <dbReference type="ChEBI" id="CHEBI:17757"/>
        <dbReference type="ChEBI" id="CHEBI:29036"/>
        <dbReference type="ChEBI" id="CHEBI:49552"/>
        <dbReference type="ChEBI" id="CHEBI:62192"/>
        <dbReference type="EC" id="7.1.1.6"/>
    </reaction>
</comment>
<evidence type="ECO:0000256" key="6">
    <source>
        <dbReference type="ARBA" id="ARBA00022714"/>
    </source>
</evidence>
<evidence type="ECO:0000256" key="21">
    <source>
        <dbReference type="SAM" id="SignalP"/>
    </source>
</evidence>
<evidence type="ECO:0000256" key="4">
    <source>
        <dbReference type="ARBA" id="ARBA00022448"/>
    </source>
</evidence>
<dbReference type="EMBL" id="LHPF02000002">
    <property type="protein sequence ID" value="PSC75469.1"/>
    <property type="molecule type" value="Genomic_DNA"/>
</dbReference>
<dbReference type="InterPro" id="IPR017941">
    <property type="entry name" value="Rieske_2Fe-2S"/>
</dbReference>
<dbReference type="GO" id="GO:0009535">
    <property type="term" value="C:chloroplast thylakoid membrane"/>
    <property type="evidence" value="ECO:0007669"/>
    <property type="project" value="UniProtKB-SubCell"/>
</dbReference>
<comment type="subcellular location">
    <subcellularLocation>
        <location evidence="2">Plastid</location>
        <location evidence="2">Chloroplast thylakoid membrane</location>
        <topology evidence="2">Single-pass membrane protein</topology>
    </subcellularLocation>
</comment>
<keyword evidence="25" id="KW-1185">Reference proteome</keyword>
<dbReference type="SUPFAM" id="SSF50022">
    <property type="entry name" value="ISP domain"/>
    <property type="match status" value="1"/>
</dbReference>
<dbReference type="InterPro" id="IPR057415">
    <property type="entry name" value="TM_PetC"/>
</dbReference>
<evidence type="ECO:0000256" key="12">
    <source>
        <dbReference type="ARBA" id="ARBA00023014"/>
    </source>
</evidence>
<dbReference type="GO" id="GO:0005783">
    <property type="term" value="C:endoplasmic reticulum"/>
    <property type="evidence" value="ECO:0007669"/>
    <property type="project" value="TreeGrafter"/>
</dbReference>
<sequence length="377" mass="39310">MRVLLCALAALLLVAGGVSAEEKLKVTILDKAPSCDVVAEKGDMVSVHYRGTLTDGTKFDASYDRNEPFKFKLGAGQVIKGWDLGVKGMCVGEKRKLTIPPHLGYGDRGAGGLIPGGATLVFEVELLDVPGKKSKGRSGSATQVLQAETLSQEPPGPGATLGAAARMQTALSSKAAVAQASFAARPHGSRAARRAPLAVRAAAVAGEVPSPEKRTIMNLLLLGAVGAPAVGLAGPFALFFVPPSVGGGGGGQVAKDALGNDVKQTTWLQTHPIGDRSLTQGLKGDATYLIVTKDGSIEKYGLNAVCTHLGCVVPWNNAENKFMCPCHGSQYNAEGKKIRGPAPLSLALAHCDVVDDIVTFSTWTETDFRTGENPWWS</sequence>
<dbReference type="Gene3D" id="3.10.50.40">
    <property type="match status" value="1"/>
</dbReference>
<dbReference type="Gene3D" id="2.102.10.10">
    <property type="entry name" value="Rieske [2Fe-2S] iron-sulphur domain"/>
    <property type="match status" value="1"/>
</dbReference>
<dbReference type="Proteomes" id="UP000239649">
    <property type="component" value="Unassembled WGS sequence"/>
</dbReference>
<protein>
    <recommendedName>
        <fullName evidence="19">peptidylprolyl isomerase</fullName>
        <ecNumber evidence="19">5.2.1.8</ecNumber>
    </recommendedName>
</protein>
<proteinExistence type="inferred from homology"/>
<keyword evidence="10" id="KW-1133">Transmembrane helix</keyword>
<keyword evidence="21" id="KW-0732">Signal</keyword>
<keyword evidence="15" id="KW-1015">Disulfide bond</keyword>
<dbReference type="GO" id="GO:0051537">
    <property type="term" value="F:2 iron, 2 sulfur cluster binding"/>
    <property type="evidence" value="ECO:0007669"/>
    <property type="project" value="UniProtKB-KW"/>
</dbReference>
<evidence type="ECO:0000259" key="23">
    <source>
        <dbReference type="PROSITE" id="PS51296"/>
    </source>
</evidence>
<dbReference type="PANTHER" id="PTHR45779">
    <property type="entry name" value="PEPTIDYLPROLYL ISOMERASE"/>
    <property type="match status" value="1"/>
</dbReference>
<dbReference type="InterPro" id="IPR023960">
    <property type="entry name" value="Cyt_b6_f_Rieske"/>
</dbReference>
<dbReference type="SUPFAM" id="SSF54534">
    <property type="entry name" value="FKBP-like"/>
    <property type="match status" value="1"/>
</dbReference>
<feature type="compositionally biased region" description="Polar residues" evidence="20">
    <location>
        <begin position="137"/>
        <end position="152"/>
    </location>
</feature>
<keyword evidence="8" id="KW-1278">Translocase</keyword>
<keyword evidence="14" id="KW-0472">Membrane</keyword>
<comment type="similarity">
    <text evidence="3">Belongs to the Rieske iron-sulfur protein family.</text>
</comment>
<dbReference type="STRING" id="554055.A0A2P6VN13"/>
<evidence type="ECO:0000256" key="19">
    <source>
        <dbReference type="PROSITE-ProRule" id="PRU00277"/>
    </source>
</evidence>
<comment type="caution">
    <text evidence="24">The sequence shown here is derived from an EMBL/GenBank/DDBJ whole genome shotgun (WGS) entry which is preliminary data.</text>
</comment>
<dbReference type="FunFam" id="3.10.50.40:FF:000006">
    <property type="entry name" value="Peptidyl-prolyl cis-trans isomerase"/>
    <property type="match status" value="1"/>
</dbReference>
<evidence type="ECO:0000256" key="9">
    <source>
        <dbReference type="ARBA" id="ARBA00022982"/>
    </source>
</evidence>